<proteinExistence type="predicted"/>
<protein>
    <submittedName>
        <fullName evidence="2">Uncharacterized protein</fullName>
    </submittedName>
</protein>
<sequence>MSDFDPLEKFKEGEEFARKVYLRKTRKTIGIFYLLISTYIPLSIGLSVAYSYFLINTPFSYLRVVIYSPLIYIFYIIFSSILLFRLRKIPEIMKKIREINVNRSGINKAFYSKPFYFFFSIGTILLLSYGTIVLGGEVGNILGIMENFIILLLIIKYFHSVFSMLKVDKPSKEDYIALIGAIIGFSFGTLVTPYFFLVFSASWMYAGLSILKKYW</sequence>
<feature type="transmembrane region" description="Helical" evidence="1">
    <location>
        <begin position="175"/>
        <end position="205"/>
    </location>
</feature>
<gene>
    <name evidence="2" type="ORF">DFR85_14020</name>
</gene>
<keyword evidence="1" id="KW-0812">Transmembrane</keyword>
<dbReference type="EMBL" id="CP029289">
    <property type="protein sequence ID" value="AWR95538.1"/>
    <property type="molecule type" value="Genomic_DNA"/>
</dbReference>
<feature type="transmembrane region" description="Helical" evidence="1">
    <location>
        <begin position="115"/>
        <end position="135"/>
    </location>
</feature>
<feature type="transmembrane region" description="Helical" evidence="1">
    <location>
        <begin position="31"/>
        <end position="53"/>
    </location>
</feature>
<feature type="transmembrane region" description="Helical" evidence="1">
    <location>
        <begin position="65"/>
        <end position="86"/>
    </location>
</feature>
<dbReference type="Proteomes" id="UP000248044">
    <property type="component" value="Chromosome"/>
</dbReference>
<keyword evidence="3" id="KW-1185">Reference proteome</keyword>
<dbReference type="RefSeq" id="WP_110271416.1">
    <property type="nucleotide sequence ID" value="NZ_CP029289.2"/>
</dbReference>
<accession>A0A2U9IHM0</accession>
<feature type="transmembrane region" description="Helical" evidence="1">
    <location>
        <begin position="141"/>
        <end position="163"/>
    </location>
</feature>
<dbReference type="GeneID" id="36833294"/>
<evidence type="ECO:0000313" key="2">
    <source>
        <dbReference type="EMBL" id="AWR95538.1"/>
    </source>
</evidence>
<name>A0A2U9IHM0_9CREN</name>
<evidence type="ECO:0000256" key="1">
    <source>
        <dbReference type="SAM" id="Phobius"/>
    </source>
</evidence>
<dbReference type="OrthoDB" id="43726at2157"/>
<dbReference type="KEGG" id="abri:DFR85_14020"/>
<keyword evidence="1" id="KW-0472">Membrane</keyword>
<dbReference type="AlphaFoldDB" id="A0A2U9IHM0"/>
<reference evidence="2 3" key="1">
    <citation type="submission" date="2018-05" db="EMBL/GenBank/DDBJ databases">
        <title>Complete Genome Sequences of Extremely Thermoacidophilic, Metal-Mobilizing Type-Strain Members of the Archaeal Family Sulfolobaceae: Acidianus brierleyi DSM-1651T, Acidianus sulfidivorans DSM-18786T, Metallosphaera hakonensis DSM-7519T, and Metallosphaera prunae DSM-10039T.</title>
        <authorList>
            <person name="Counts J.A."/>
            <person name="Kelly R.M."/>
        </authorList>
    </citation>
    <scope>NUCLEOTIDE SEQUENCE [LARGE SCALE GENOMIC DNA]</scope>
    <source>
        <strain evidence="2 3">DSM 1651</strain>
    </source>
</reference>
<organism evidence="2 3">
    <name type="scientific">Acidianus brierleyi</name>
    <dbReference type="NCBI Taxonomy" id="41673"/>
    <lineage>
        <taxon>Archaea</taxon>
        <taxon>Thermoproteota</taxon>
        <taxon>Thermoprotei</taxon>
        <taxon>Sulfolobales</taxon>
        <taxon>Sulfolobaceae</taxon>
        <taxon>Acidianus</taxon>
    </lineage>
</organism>
<evidence type="ECO:0000313" key="3">
    <source>
        <dbReference type="Proteomes" id="UP000248044"/>
    </source>
</evidence>
<keyword evidence="1" id="KW-1133">Transmembrane helix</keyword>